<name>J3M5C0_ORYBR</name>
<evidence type="ECO:0000313" key="3">
    <source>
        <dbReference type="Proteomes" id="UP000006038"/>
    </source>
</evidence>
<evidence type="ECO:0000256" key="1">
    <source>
        <dbReference type="SAM" id="MobiDB-lite"/>
    </source>
</evidence>
<dbReference type="Proteomes" id="UP000006038">
    <property type="component" value="Chromosome 5"/>
</dbReference>
<feature type="region of interest" description="Disordered" evidence="1">
    <location>
        <begin position="1"/>
        <end position="39"/>
    </location>
</feature>
<dbReference type="AlphaFoldDB" id="J3M5C0"/>
<protein>
    <submittedName>
        <fullName evidence="2">Uncharacterized protein</fullName>
    </submittedName>
</protein>
<feature type="region of interest" description="Disordered" evidence="1">
    <location>
        <begin position="71"/>
        <end position="94"/>
    </location>
</feature>
<reference evidence="2" key="2">
    <citation type="submission" date="2013-04" db="UniProtKB">
        <authorList>
            <consortium name="EnsemblPlants"/>
        </authorList>
    </citation>
    <scope>IDENTIFICATION</scope>
</reference>
<accession>J3M5C0</accession>
<dbReference type="Gramene" id="OB05G17940.1">
    <property type="protein sequence ID" value="OB05G17940.1"/>
    <property type="gene ID" value="OB05G17940"/>
</dbReference>
<keyword evidence="3" id="KW-1185">Reference proteome</keyword>
<dbReference type="HOGENOM" id="CLU_1580951_0_0_1"/>
<evidence type="ECO:0000313" key="2">
    <source>
        <dbReference type="EnsemblPlants" id="OB05G17940.1"/>
    </source>
</evidence>
<reference evidence="2" key="1">
    <citation type="journal article" date="2013" name="Nat. Commun.">
        <title>Whole-genome sequencing of Oryza brachyantha reveals mechanisms underlying Oryza genome evolution.</title>
        <authorList>
            <person name="Chen J."/>
            <person name="Huang Q."/>
            <person name="Gao D."/>
            <person name="Wang J."/>
            <person name="Lang Y."/>
            <person name="Liu T."/>
            <person name="Li B."/>
            <person name="Bai Z."/>
            <person name="Luis Goicoechea J."/>
            <person name="Liang C."/>
            <person name="Chen C."/>
            <person name="Zhang W."/>
            <person name="Sun S."/>
            <person name="Liao Y."/>
            <person name="Zhang X."/>
            <person name="Yang L."/>
            <person name="Song C."/>
            <person name="Wang M."/>
            <person name="Shi J."/>
            <person name="Liu G."/>
            <person name="Liu J."/>
            <person name="Zhou H."/>
            <person name="Zhou W."/>
            <person name="Yu Q."/>
            <person name="An N."/>
            <person name="Chen Y."/>
            <person name="Cai Q."/>
            <person name="Wang B."/>
            <person name="Liu B."/>
            <person name="Min J."/>
            <person name="Huang Y."/>
            <person name="Wu H."/>
            <person name="Li Z."/>
            <person name="Zhang Y."/>
            <person name="Yin Y."/>
            <person name="Song W."/>
            <person name="Jiang J."/>
            <person name="Jackson S.A."/>
            <person name="Wing R.A."/>
            <person name="Wang J."/>
            <person name="Chen M."/>
        </authorList>
    </citation>
    <scope>NUCLEOTIDE SEQUENCE [LARGE SCALE GENOMIC DNA]</scope>
    <source>
        <strain evidence="2">cv. IRGC 101232</strain>
    </source>
</reference>
<sequence length="169" mass="18279">MELECYFSGRGKGTRKEAMGTHQQPRGQHALRSGSDATPPCSCSLQVIDSRSQMRCQGEDFLAARRGEASLSPCPVAPDAGGRVEGREPSNNLDGVGVAMEEETARRRGEGMIENGRKPPWNPTNVTWAESIFRPICNQNHAIKAHFNPLQISLGPNASVGLPIAVLDE</sequence>
<organism evidence="2">
    <name type="scientific">Oryza brachyantha</name>
    <name type="common">malo sina</name>
    <dbReference type="NCBI Taxonomy" id="4533"/>
    <lineage>
        <taxon>Eukaryota</taxon>
        <taxon>Viridiplantae</taxon>
        <taxon>Streptophyta</taxon>
        <taxon>Embryophyta</taxon>
        <taxon>Tracheophyta</taxon>
        <taxon>Spermatophyta</taxon>
        <taxon>Magnoliopsida</taxon>
        <taxon>Liliopsida</taxon>
        <taxon>Poales</taxon>
        <taxon>Poaceae</taxon>
        <taxon>BOP clade</taxon>
        <taxon>Oryzoideae</taxon>
        <taxon>Oryzeae</taxon>
        <taxon>Oryzinae</taxon>
        <taxon>Oryza</taxon>
    </lineage>
</organism>
<dbReference type="EnsemblPlants" id="OB05G17940.1">
    <property type="protein sequence ID" value="OB05G17940.1"/>
    <property type="gene ID" value="OB05G17940"/>
</dbReference>
<proteinExistence type="predicted"/>